<dbReference type="InterPro" id="IPR036400">
    <property type="entry name" value="Cyt_B5-like_heme/steroid_sf"/>
</dbReference>
<sequence>MANSGGNDGSQSGESTVTDTIQDDWASRYGIHDQKPGLFTDVNRSWLCPIFPNFGPTEAHSIAAFIGDGDQDFVNAPQGDAADQLFASESIQMERFSGLRTWEVMLFKNVKAYQDGNELVTHGNEARRLVVNEAEWCSVFKKNRWIDYCMKLKDSAIDKPRTYGGEDAIWSVDNPAVWEQLSPAIELANRILHQACHGSWLSSLLDSSAHESAHGSRYEVNWDTGEISKEEEGVIYRRFVEVAAHRRLDPRTTAAFIDSISYLFSWSFFDAHREFPTPEPFRGQTMCLVDCQALVQGGSCQMSISLDISAIKPLLSWNVSEEERSMIQHTYFGDEFVADHRASFSKSVFGGKLEFPLYRGGGLSKTGYVMPIAAREFPTHAEALQQLFAIGELTGPLGLAFHPRARYRHLSWPIPSLWQISMMNEDFWTISCAKLGLQGLQLPKHFLCESMFHPAWSMTGCRAGQASWNMDSELEASSAINAARRLGLFSPARIALPSDSLLDEAQASLGLYRAQDLSLPNIVRLLELQIQQLRHFIEDLTPLHILADKNLTGETQAVDVAGRWLDLFFRIPKYHDQNQARMARARPQRPSKYTLNMDRRYFERRSINQVPDLAPLLPDPPIPVDPSTAIWTVGQVADQFRRGEFWALLLEESRYKVYDITGKRSAKAVHMGYLLQEFKLEEVGEARTDEHAWICIGEDVYDITDAIRTLGDLGPLLTKARGRNLATVLHEWQGDDVDLLEVKARLSDYRIGRNKVLDMTLRTHLLGSLASLRTQVDVTGLIKAGNKEAMMLARYPELIIAKVQLSQLLPVTSLGMPTLASLTDEDLDEVLPAVHGSDRRTCRAYVIRPMHEEGWIAVGAVVYNATSDFSKTHDLLAHLGRSTGPIRARAPDLPVFTPEKLQQALRRGHRHKDLDNHQWIQHALQRAHLRDRRIYYRELQEQHNLALDVWNQKTTRKTRRVKLPVVELKEPDRLLPLPHGRKRLRRPDVEERREPAPKRRALPESWPHSTYSMFMPSTWDEEQRQMAKQQASRTVQARAAGQRRPSPEPNMTEADERLLEQVRPLLDYFDAGVGHVTASVMGIPLAKMSV</sequence>
<dbReference type="AlphaFoldDB" id="A0A9P1M815"/>
<comment type="caution">
    <text evidence="2">The sequence shown here is derived from an EMBL/GenBank/DDBJ whole genome shotgun (WGS) entry which is preliminary data.</text>
</comment>
<keyword evidence="3" id="KW-1185">Reference proteome</keyword>
<protein>
    <submittedName>
        <fullName evidence="2">Uncharacterized protein</fullName>
    </submittedName>
</protein>
<feature type="region of interest" description="Disordered" evidence="1">
    <location>
        <begin position="974"/>
        <end position="1004"/>
    </location>
</feature>
<dbReference type="Proteomes" id="UP000838763">
    <property type="component" value="Unassembled WGS sequence"/>
</dbReference>
<name>A0A9P1M815_9PEZI</name>
<proteinExistence type="predicted"/>
<feature type="compositionally biased region" description="Basic and acidic residues" evidence="1">
    <location>
        <begin position="986"/>
        <end position="997"/>
    </location>
</feature>
<accession>A0A9P1M815</accession>
<evidence type="ECO:0000313" key="2">
    <source>
        <dbReference type="EMBL" id="CAI4213132.1"/>
    </source>
</evidence>
<feature type="compositionally biased region" description="Polar residues" evidence="1">
    <location>
        <begin position="1026"/>
        <end position="1035"/>
    </location>
</feature>
<reference evidence="2" key="1">
    <citation type="submission" date="2022-11" db="EMBL/GenBank/DDBJ databases">
        <authorList>
            <person name="Scott C."/>
            <person name="Bruce N."/>
        </authorList>
    </citation>
    <scope>NUCLEOTIDE SEQUENCE</scope>
</reference>
<dbReference type="EMBL" id="CALLCH030000007">
    <property type="protein sequence ID" value="CAI4213132.1"/>
    <property type="molecule type" value="Genomic_DNA"/>
</dbReference>
<dbReference type="OrthoDB" id="10254945at2759"/>
<gene>
    <name evidence="2" type="ORF">PPNO1_LOCUS2883</name>
</gene>
<evidence type="ECO:0000313" key="3">
    <source>
        <dbReference type="Proteomes" id="UP000838763"/>
    </source>
</evidence>
<dbReference type="SUPFAM" id="SSF55856">
    <property type="entry name" value="Cytochrome b5-like heme/steroid binding domain"/>
    <property type="match status" value="1"/>
</dbReference>
<evidence type="ECO:0000256" key="1">
    <source>
        <dbReference type="SAM" id="MobiDB-lite"/>
    </source>
</evidence>
<organism evidence="2 3">
    <name type="scientific">Parascedosporium putredinis</name>
    <dbReference type="NCBI Taxonomy" id="1442378"/>
    <lineage>
        <taxon>Eukaryota</taxon>
        <taxon>Fungi</taxon>
        <taxon>Dikarya</taxon>
        <taxon>Ascomycota</taxon>
        <taxon>Pezizomycotina</taxon>
        <taxon>Sordariomycetes</taxon>
        <taxon>Hypocreomycetidae</taxon>
        <taxon>Microascales</taxon>
        <taxon>Microascaceae</taxon>
        <taxon>Parascedosporium</taxon>
    </lineage>
</organism>
<feature type="region of interest" description="Disordered" evidence="1">
    <location>
        <begin position="1020"/>
        <end position="1054"/>
    </location>
</feature>